<comment type="caution">
    <text evidence="1">The sequence shown here is derived from an EMBL/GenBank/DDBJ whole genome shotgun (WGS) entry which is preliminary data.</text>
</comment>
<evidence type="ECO:0000313" key="1">
    <source>
        <dbReference type="EMBL" id="KFF26679.1"/>
    </source>
</evidence>
<reference evidence="1 2" key="1">
    <citation type="submission" date="2014-07" db="EMBL/GenBank/DDBJ databases">
        <title>Genome of Chryseobacterium piperi CTM.</title>
        <authorList>
            <person name="Pipes S.E."/>
            <person name="Stropko S.J."/>
            <person name="Newman J.D."/>
        </authorList>
    </citation>
    <scope>NUCLEOTIDE SEQUENCE [LARGE SCALE GENOMIC DNA]</scope>
    <source>
        <strain evidence="1 2">CTM</strain>
    </source>
</reference>
<proteinExistence type="predicted"/>
<gene>
    <name evidence="1" type="ORF">IQ37_11545</name>
</gene>
<sequence>MHLAKRCIFYFTENPFPIFRFVNRNNSLVTGISLWMKKVRILIFNSHALMKNKNRLSIGIRIFDLTM</sequence>
<dbReference type="Proteomes" id="UP000028709">
    <property type="component" value="Unassembled WGS sequence"/>
</dbReference>
<evidence type="ECO:0000313" key="2">
    <source>
        <dbReference type="Proteomes" id="UP000028709"/>
    </source>
</evidence>
<accession>A0A086BCL5</accession>
<name>A0A086BCL5_9FLAO</name>
<protein>
    <submittedName>
        <fullName evidence="1">Uncharacterized protein</fullName>
    </submittedName>
</protein>
<organism evidence="1 2">
    <name type="scientific">Chryseobacterium piperi</name>
    <dbReference type="NCBI Taxonomy" id="558152"/>
    <lineage>
        <taxon>Bacteria</taxon>
        <taxon>Pseudomonadati</taxon>
        <taxon>Bacteroidota</taxon>
        <taxon>Flavobacteriia</taxon>
        <taxon>Flavobacteriales</taxon>
        <taxon>Weeksellaceae</taxon>
        <taxon>Chryseobacterium group</taxon>
        <taxon>Chryseobacterium</taxon>
    </lineage>
</organism>
<dbReference type="AlphaFoldDB" id="A0A086BCL5"/>
<keyword evidence="2" id="KW-1185">Reference proteome</keyword>
<dbReference type="EMBL" id="JPRJ01000019">
    <property type="protein sequence ID" value="KFF26679.1"/>
    <property type="molecule type" value="Genomic_DNA"/>
</dbReference>
<dbReference type="STRING" id="558152.IQ37_11545"/>